<name>L7JRE2_TRAHO</name>
<keyword evidence="2" id="KW-1185">Reference proteome</keyword>
<dbReference type="VEuPathDB" id="MicrosporidiaDB:THOM_3225"/>
<dbReference type="InParanoid" id="L7JRE2"/>
<evidence type="ECO:0000313" key="1">
    <source>
        <dbReference type="EMBL" id="ELQ73850.1"/>
    </source>
</evidence>
<evidence type="ECO:0000313" key="2">
    <source>
        <dbReference type="Proteomes" id="UP000011185"/>
    </source>
</evidence>
<dbReference type="HOGENOM" id="CLU_012976_0_0_1"/>
<dbReference type="EMBL" id="JH994100">
    <property type="protein sequence ID" value="ELQ73850.1"/>
    <property type="molecule type" value="Genomic_DNA"/>
</dbReference>
<protein>
    <submittedName>
        <fullName evidence="1">Putative LRR containing protein</fullName>
    </submittedName>
</protein>
<proteinExistence type="predicted"/>
<sequence length="940" mass="109234">MLFNLYDYVNVAVIYVLVFEPNLDEENVTSIEVYNLNDTKIRQFFKCAEIKSSRTSYDDVRHHSKEHTAQIFKQQGTSSQFNTPFSLEKTEETELSQSTGSNIMPAKGVTAQKYVYKMPFSFKLYERAILKKNGDPYRFSANDIHCIFKYIFIHIEYDKWLTYAILRSLQDEPSIFFCLSESSREYKLNMLRIRPNNVNKPHNFDEALFKFRASVNYNIAVCLTVDGREIATVGGKNRNENTIQHEISLPDLKIGFIFEQLEVHIDNFKKYINLFYKKFRYNGYNSKLTIIISGNLSFNTMLDVMVNKTVPDNAFEWLLEHKILHEEELEQVALKMTAANVSPDTLTNNIFPRNVYLIQCSICLLNRNGPPIQDIGINFMRYLYPDINDILQDITRLYCQNITINENFYVKKRFKYIQWRDSMIEEGFTVTFEVECETLDIKRTTGLFNLAGMMGLYQVWLTVIESSLCFSVDNQKATSCLTLKHVQITDNITIDSRTTQITFEHVESDFNIALEITDNHKLINIRRSIGEYEFKGNLKLRSRFNVNTILTIKSDKVYRTKFFLMNCDFNVSATLSKIYGCVELRNILIGKDFCFKVNENCEKLMILQCTGLFDLSNVDRLEILEINFSNQWTKKLRIIGPISVKHLTLINLPKDLIILTQFFNELVSIQCLTIGCSSLRLLATNLETYFCSINLKSICQKYQHYTNTATAENAQTSEKEHPTLTSCKFLSVIFHAPALVEVERLEYQKIYMSNHNCEYLLSLRKLKMLKVYMENLGNETFIYLPQNIEYLNIQASLFTDYYLKSPPNSLRELSNLKVFVVSGNVFFNLTISNYLPPSLNVLVVSYFLLKNNFSGDSNIVKIRPCRLYISALQDLIIDIETGLPHSDVHNFLDALFNYVEREHLELLVLATTSSCYEIDVLTFRTVNHFPKKFDFGIGNN</sequence>
<gene>
    <name evidence="1" type="ORF">THOM_3225</name>
</gene>
<organism evidence="1 2">
    <name type="scientific">Trachipleistophora hominis</name>
    <name type="common">Microsporidian parasite</name>
    <dbReference type="NCBI Taxonomy" id="72359"/>
    <lineage>
        <taxon>Eukaryota</taxon>
        <taxon>Fungi</taxon>
        <taxon>Fungi incertae sedis</taxon>
        <taxon>Microsporidia</taxon>
        <taxon>Pleistophoridae</taxon>
        <taxon>Trachipleistophora</taxon>
    </lineage>
</organism>
<dbReference type="AlphaFoldDB" id="L7JRE2"/>
<accession>L7JRE2</accession>
<dbReference type="Proteomes" id="UP000011185">
    <property type="component" value="Unassembled WGS sequence"/>
</dbReference>
<reference evidence="1 2" key="1">
    <citation type="journal article" date="2012" name="PLoS Pathog.">
        <title>The genome of the obligate intracellular parasite Trachipleistophora hominis: new insights into microsporidian genome dynamics and reductive evolution.</title>
        <authorList>
            <person name="Heinz E."/>
            <person name="Williams T.A."/>
            <person name="Nakjang S."/>
            <person name="Noel C.J."/>
            <person name="Swan D.C."/>
            <person name="Goldberg A.V."/>
            <person name="Harris S.R."/>
            <person name="Weinmaier T."/>
            <person name="Markert S."/>
            <person name="Becher D."/>
            <person name="Bernhardt J."/>
            <person name="Dagan T."/>
            <person name="Hacker C."/>
            <person name="Lucocq J.M."/>
            <person name="Schweder T."/>
            <person name="Rattei T."/>
            <person name="Hall N."/>
            <person name="Hirt R.P."/>
            <person name="Embley T.M."/>
        </authorList>
    </citation>
    <scope>NUCLEOTIDE SEQUENCE [LARGE SCALE GENOMIC DNA]</scope>
</reference>